<dbReference type="PANTHER" id="PTHR22829:SF1">
    <property type="entry name" value="PHOSPHATIDYLINOSITOL 3,4,5-TRISPHOSPHATE-DEPENDENT RAC EXCHANGER 2 PROTEIN"/>
    <property type="match status" value="1"/>
</dbReference>
<evidence type="ECO:0000259" key="9">
    <source>
        <dbReference type="PROSITE" id="PS50106"/>
    </source>
</evidence>
<comment type="function">
    <text evidence="3">Functions as a RAC1 guanine nucleotide exchange factor (GEF), activating Rac proteins by exchanging bound GDP for free GTP. Its activity is synergistically activated by phosphatidylinositol 3,4,5-trisphosphate and the beta gamma subunits of heterotrimeric G protein. Mediates the activation of RAC1 in a PI3K-dependent manner. May be an important mediator of Rac signaling, acting directly downstream of both G protein-coupled receptors and phosphoinositide 3-kinase.</text>
</comment>
<dbReference type="FunFam" id="1.20.900.10:FF:000018">
    <property type="entry name" value="Phosphatidylinositol-3,4, 5-trisphosphate-dependent Rac exchange factor 2, putative"/>
    <property type="match status" value="1"/>
</dbReference>
<evidence type="ECO:0000256" key="1">
    <source>
        <dbReference type="ARBA" id="ARBA00022658"/>
    </source>
</evidence>
<dbReference type="PROSITE" id="PS50003">
    <property type="entry name" value="PH_DOMAIN"/>
    <property type="match status" value="1"/>
</dbReference>
<dbReference type="CDD" id="cd04440">
    <property type="entry name" value="DEP_2_P-Rex"/>
    <property type="match status" value="1"/>
</dbReference>
<dbReference type="Gene3D" id="2.30.29.30">
    <property type="entry name" value="Pleckstrin-homology domain (PH domain)/Phosphotyrosine-binding domain (PTB)"/>
    <property type="match status" value="1"/>
</dbReference>
<dbReference type="PROSITE" id="PS00741">
    <property type="entry name" value="DH_1"/>
    <property type="match status" value="1"/>
</dbReference>
<dbReference type="CDD" id="cd00160">
    <property type="entry name" value="RhoGEF"/>
    <property type="match status" value="1"/>
</dbReference>
<dbReference type="GO" id="GO:0005096">
    <property type="term" value="F:GTPase activator activity"/>
    <property type="evidence" value="ECO:0007669"/>
    <property type="project" value="TreeGrafter"/>
</dbReference>
<dbReference type="InterPro" id="IPR036390">
    <property type="entry name" value="WH_DNA-bd_sf"/>
</dbReference>
<proteinExistence type="predicted"/>
<evidence type="ECO:0000256" key="5">
    <source>
        <dbReference type="ARBA" id="ARBA00070490"/>
    </source>
</evidence>
<feature type="domain" description="DEP" evidence="10">
    <location>
        <begin position="492"/>
        <end position="561"/>
    </location>
</feature>
<dbReference type="GO" id="GO:0007186">
    <property type="term" value="P:G protein-coupled receptor signaling pathway"/>
    <property type="evidence" value="ECO:0007669"/>
    <property type="project" value="TreeGrafter"/>
</dbReference>
<dbReference type="SUPFAM" id="SSF48065">
    <property type="entry name" value="DBL homology domain (DH-domain)"/>
    <property type="match status" value="1"/>
</dbReference>
<dbReference type="CDD" id="cd01224">
    <property type="entry name" value="PH_Collybistin_ASEF"/>
    <property type="match status" value="1"/>
</dbReference>
<organism evidence="11 12">
    <name type="scientific">Hemibagrus wyckioides</name>
    <dbReference type="NCBI Taxonomy" id="337641"/>
    <lineage>
        <taxon>Eukaryota</taxon>
        <taxon>Metazoa</taxon>
        <taxon>Chordata</taxon>
        <taxon>Craniata</taxon>
        <taxon>Vertebrata</taxon>
        <taxon>Euteleostomi</taxon>
        <taxon>Actinopterygii</taxon>
        <taxon>Neopterygii</taxon>
        <taxon>Teleostei</taxon>
        <taxon>Ostariophysi</taxon>
        <taxon>Siluriformes</taxon>
        <taxon>Bagridae</taxon>
        <taxon>Hemibagrus</taxon>
    </lineage>
</organism>
<dbReference type="PROSITE" id="PS50010">
    <property type="entry name" value="DH_2"/>
    <property type="match status" value="1"/>
</dbReference>
<comment type="subunit">
    <text evidence="4">Interacts with RAC1.</text>
</comment>
<dbReference type="SUPFAM" id="SSF50729">
    <property type="entry name" value="PH domain-like"/>
    <property type="match status" value="1"/>
</dbReference>
<protein>
    <recommendedName>
        <fullName evidence="5">Phosphatidylinositol 3,4,5-trisphosphate-dependent Rac exchanger 2 protein</fullName>
    </recommendedName>
    <alternativeName>
        <fullName evidence="6">DEP domain-containing protein 2</fullName>
    </alternativeName>
</protein>
<keyword evidence="1" id="KW-0344">Guanine-nucleotide releasing factor</keyword>
<dbReference type="FunFam" id="2.30.29.30:FF:000055">
    <property type="entry name" value="Phosphatidylinositol 3,4,5-trisphosphate-dependent Rac exchanger 1 protein-like"/>
    <property type="match status" value="1"/>
</dbReference>
<evidence type="ECO:0000256" key="4">
    <source>
        <dbReference type="ARBA" id="ARBA00062636"/>
    </source>
</evidence>
<dbReference type="FunFam" id="2.30.42.10:FF:000116">
    <property type="entry name" value="Phosphatidylinositol-3,4,5-trisphosphate dependent Rac exchange factor 2"/>
    <property type="match status" value="1"/>
</dbReference>
<dbReference type="InterPro" id="IPR001331">
    <property type="entry name" value="GDS_CDC24_CS"/>
</dbReference>
<reference evidence="11 12" key="1">
    <citation type="submission" date="2021-06" db="EMBL/GenBank/DDBJ databases">
        <title>Chromosome-level genome assembly of the red-tail catfish (Hemibagrus wyckioides).</title>
        <authorList>
            <person name="Shao F."/>
        </authorList>
    </citation>
    <scope>NUCLEOTIDE SEQUENCE [LARGE SCALE GENOMIC DNA]</scope>
    <source>
        <strain evidence="11">EC202008001</strain>
        <tissue evidence="11">Blood</tissue>
    </source>
</reference>
<dbReference type="InterPro" id="IPR011993">
    <property type="entry name" value="PH-like_dom_sf"/>
</dbReference>
<dbReference type="GO" id="GO:0035556">
    <property type="term" value="P:intracellular signal transduction"/>
    <property type="evidence" value="ECO:0007669"/>
    <property type="project" value="InterPro"/>
</dbReference>
<dbReference type="SMART" id="SM00228">
    <property type="entry name" value="PDZ"/>
    <property type="match status" value="2"/>
</dbReference>
<dbReference type="GO" id="GO:0005085">
    <property type="term" value="F:guanyl-nucleotide exchange factor activity"/>
    <property type="evidence" value="ECO:0007669"/>
    <property type="project" value="UniProtKB-KW"/>
</dbReference>
<dbReference type="InterPro" id="IPR000591">
    <property type="entry name" value="DEP_dom"/>
</dbReference>
<dbReference type="InterPro" id="IPR001849">
    <property type="entry name" value="PH_domain"/>
</dbReference>
<dbReference type="CDD" id="cd00136">
    <property type="entry name" value="PDZ_canonical"/>
    <property type="match status" value="1"/>
</dbReference>
<dbReference type="SUPFAM" id="SSF46785">
    <property type="entry name" value="Winged helix' DNA-binding domain"/>
    <property type="match status" value="2"/>
</dbReference>
<evidence type="ECO:0000259" key="10">
    <source>
        <dbReference type="PROSITE" id="PS50186"/>
    </source>
</evidence>
<dbReference type="CDD" id="cd06710">
    <property type="entry name" value="PDZ_RGS12-like"/>
    <property type="match status" value="1"/>
</dbReference>
<name>A0A9D3SBL7_9TELE</name>
<dbReference type="Gene3D" id="1.20.900.10">
    <property type="entry name" value="Dbl homology (DH) domain"/>
    <property type="match status" value="1"/>
</dbReference>
<dbReference type="InterPro" id="IPR055251">
    <property type="entry name" value="SOS1_NGEF_PH"/>
</dbReference>
<dbReference type="EMBL" id="JAHKSW010000023">
    <property type="protein sequence ID" value="KAG7317645.1"/>
    <property type="molecule type" value="Genomic_DNA"/>
</dbReference>
<feature type="domain" description="PDZ" evidence="9">
    <location>
        <begin position="672"/>
        <end position="731"/>
    </location>
</feature>
<dbReference type="Gene3D" id="2.30.42.10">
    <property type="match status" value="2"/>
</dbReference>
<dbReference type="InterPro" id="IPR036388">
    <property type="entry name" value="WH-like_DNA-bd_sf"/>
</dbReference>
<dbReference type="PROSITE" id="PS50186">
    <property type="entry name" value="DEP"/>
    <property type="match status" value="2"/>
</dbReference>
<dbReference type="GO" id="GO:0005886">
    <property type="term" value="C:plasma membrane"/>
    <property type="evidence" value="ECO:0007669"/>
    <property type="project" value="TreeGrafter"/>
</dbReference>
<dbReference type="PROSITE" id="PS50106">
    <property type="entry name" value="PDZ"/>
    <property type="match status" value="2"/>
</dbReference>
<dbReference type="Pfam" id="PF22697">
    <property type="entry name" value="SOS1_NGEF_PH"/>
    <property type="match status" value="1"/>
</dbReference>
<dbReference type="FunFam" id="1.10.10.10:FF:000094">
    <property type="entry name" value="Phosphatidylinositol-3,4,5-trisphosphate dependent Rac exchange factor 1"/>
    <property type="match status" value="1"/>
</dbReference>
<dbReference type="InterPro" id="IPR035899">
    <property type="entry name" value="DBL_dom_sf"/>
</dbReference>
<dbReference type="InterPro" id="IPR001478">
    <property type="entry name" value="PDZ"/>
</dbReference>
<dbReference type="Proteomes" id="UP000824219">
    <property type="component" value="Linkage Group LG23"/>
</dbReference>
<dbReference type="PANTHER" id="PTHR22829">
    <property type="entry name" value="DEP DOMAIN PROTEIN"/>
    <property type="match status" value="1"/>
</dbReference>
<dbReference type="SMART" id="SM00233">
    <property type="entry name" value="PH"/>
    <property type="match status" value="1"/>
</dbReference>
<gene>
    <name evidence="11" type="ORF">KOW79_018680</name>
</gene>
<dbReference type="InterPro" id="IPR000219">
    <property type="entry name" value="DH_dom"/>
</dbReference>
<feature type="domain" description="DH" evidence="8">
    <location>
        <begin position="19"/>
        <end position="209"/>
    </location>
</feature>
<dbReference type="InterPro" id="IPR036034">
    <property type="entry name" value="PDZ_sf"/>
</dbReference>
<feature type="domain" description="PH" evidence="7">
    <location>
        <begin position="240"/>
        <end position="356"/>
    </location>
</feature>
<dbReference type="Gene3D" id="1.10.10.10">
    <property type="entry name" value="Winged helix-like DNA-binding domain superfamily/Winged helix DNA-binding domain"/>
    <property type="match status" value="2"/>
</dbReference>
<evidence type="ECO:0000313" key="12">
    <source>
        <dbReference type="Proteomes" id="UP000824219"/>
    </source>
</evidence>
<dbReference type="Pfam" id="PF00621">
    <property type="entry name" value="RhoGEF"/>
    <property type="match status" value="1"/>
</dbReference>
<evidence type="ECO:0000259" key="8">
    <source>
        <dbReference type="PROSITE" id="PS50010"/>
    </source>
</evidence>
<dbReference type="OrthoDB" id="660555at2759"/>
<dbReference type="FunFam" id="2.30.42.10:FF:000085">
    <property type="entry name" value="Phosphatidylinositol-3,4,5-trisphosphate dependent Rac exchange factor 2"/>
    <property type="match status" value="1"/>
</dbReference>
<keyword evidence="12" id="KW-1185">Reference proteome</keyword>
<evidence type="ECO:0000259" key="7">
    <source>
        <dbReference type="PROSITE" id="PS50003"/>
    </source>
</evidence>
<evidence type="ECO:0000256" key="3">
    <source>
        <dbReference type="ARBA" id="ARBA00058808"/>
    </source>
</evidence>
<accession>A0A9D3SBL7</accession>
<sequence length="1596" mass="181872">MSEENKAESGKDVEKQLRLRVCVLRELLHTERDYVETLHFLSGFLHRLNQYAVAKIDKNITEEIVKVLFSNLEEIRCVHRDFLAMVEELLQPDPHPHHEIGRCFLHFRARFQVYDEYCGNHEKAQRLLLELNKIRSVRTCLLNCMLLGGRKNTEVPLEGYLVAPIQRICKYPLLLRELLKRTPKKHTDYSMVHESLQVMKAVCSSINEAKRQMEKLEVLEEWQSHIEGWEGSNITDSCTEMLMQGVLLKISAGNIQERVFFLFDNLLVYCKKKNRRLKNSKAATEGPRYQFRGRINTEVMEVENVDDGTADYHSSGNIVNNGWKIHNTAKNKWFVCMAKTAEEKQEWLEAILKERERRKSLRLGMEQDTWVMISEKGEKLYNLLSKQGHLIKDRKRKLTTFPKCFLGSEFVAWLMEIGETDNLEEGVHLGQALLENGIIHHVTDKHQFKSEPVLYRFRYDDGTYHPRSDMQDVISKGVRLFCRLHSLFTPVIRDKDYHLRTYKSVVMANKLIDWLVAQGDCRTREEALILGVELCDNGFMHHVLEKSEFKDEPLLFRFFADEEMEGSNTKHKPMKHDLKIVENVIAKSLLIRPSDGGYGFTLEDRNRVPIIKSVEKGSHAEMAGMEVGKKIYAINGDLVFLRPFHEVETFLKQFFSSKGPLRVLVSTKPRETVKIPDSADGLGFQIRGFGPSVVHAVGRGTVAAVAGLHPGQCIIKVNGINVSKESHASVIAHVTACRKYRRPTQQDSIKWVYNNSESAQEDHQKAIQKPIAEENGEVFECKVEEVMDKFNTIALIDGKKDHVSLTVDNVHLEYGVAYEYDSTAGIKCHVLEKMVEPKGFFSLTAKILEALARNDEQLVQMCSRINSDSELVPEELQLRFGSMCAERLEHINRRVTNYRKFSRVLKNRAWPTFKQAKTKVSPLHSSDFCPTNCHINVMEVSYPKTTTSLGSAFGVQLDNRKNSTQEKGNHGTEQGKLNPMVHVQHCITSMAAPSGHSLGRTDGHGLRFLLREEDLLTVDSYHKLLTKLNTAMKEMECYAAQIHDLLSSITHPSSPEARPSESFISAESECERVERNGKRVCFNVAGDEQEDSGHDTISNRDSYSDCNSNRNSIASFTSICSSHCSSYVHSDEMDSGDEMPASMWISPDKQKKLHGFLEHLFSQVESMTSLLKGATVSRVFDQTKCFTPGRGLQEFHQDMEPKVNCTKKLRLHVKQDPWNLPSSVQALTHTIGKFVEEIKTRVLLVLLQYTDSEIQLRRDMVFSQSLVGAVCSFSEHLLAVLNRGLGGESEAQESHRWLEQISHTGLLLHFQSLLSPNLTDEQAMLEDTQVALLDLEKVMFHFRRMDGEPFVANMPISYQVEGTRQAMKVYFYLEGFYFEQLPQRLRHGDGFRIHPVLFTQALESMEGYYYRDSVSVEEHQAQINATSLEKVKQYYKRLRAFYLDKSNLNSTMAPKAAFIDKLMRPLNALDELYRLMESFISCRRTAACQFTACGASGVGLLTVASELCSRLGACHIVLCNSGVHRCTLSVTLEQAIILARSHGLPPRCIMQATDVMRKQGARVQNSAKNLGVRDRTPSSVPRLYKLCQPPPPDGDP</sequence>
<feature type="domain" description="DEP" evidence="10">
    <location>
        <begin position="385"/>
        <end position="459"/>
    </location>
</feature>
<evidence type="ECO:0000313" key="11">
    <source>
        <dbReference type="EMBL" id="KAG7317645.1"/>
    </source>
</evidence>
<dbReference type="SMART" id="SM00049">
    <property type="entry name" value="DEP"/>
    <property type="match status" value="2"/>
</dbReference>
<dbReference type="InterPro" id="IPR051832">
    <property type="entry name" value="mTOR-Rac_regulators"/>
</dbReference>
<evidence type="ECO:0000256" key="2">
    <source>
        <dbReference type="ARBA" id="ARBA00022737"/>
    </source>
</evidence>
<feature type="domain" description="PDZ" evidence="9">
    <location>
        <begin position="587"/>
        <end position="636"/>
    </location>
</feature>
<dbReference type="SUPFAM" id="SSF50156">
    <property type="entry name" value="PDZ domain-like"/>
    <property type="match status" value="2"/>
</dbReference>
<dbReference type="SMART" id="SM00325">
    <property type="entry name" value="RhoGEF"/>
    <property type="match status" value="1"/>
</dbReference>
<dbReference type="Pfam" id="PF00610">
    <property type="entry name" value="DEP"/>
    <property type="match status" value="2"/>
</dbReference>
<evidence type="ECO:0000256" key="6">
    <source>
        <dbReference type="ARBA" id="ARBA00079191"/>
    </source>
</evidence>
<dbReference type="GO" id="GO:0023051">
    <property type="term" value="P:regulation of signaling"/>
    <property type="evidence" value="ECO:0007669"/>
    <property type="project" value="TreeGrafter"/>
</dbReference>
<comment type="caution">
    <text evidence="11">The sequence shown here is derived from an EMBL/GenBank/DDBJ whole genome shotgun (WGS) entry which is preliminary data.</text>
</comment>
<dbReference type="FunFam" id="1.10.10.10:FF:000090">
    <property type="entry name" value="Phosphatidylinositol-3,4,5-trisphosphate dependent Rac exchange factor 1"/>
    <property type="match status" value="1"/>
</dbReference>
<keyword evidence="2" id="KW-0677">Repeat</keyword>